<evidence type="ECO:0000256" key="1">
    <source>
        <dbReference type="SAM" id="MobiDB-lite"/>
    </source>
</evidence>
<accession>A0A919DGP7</accession>
<sequence>MLDMANSKTTDRDLPGYALLVAAEPPVRHPLAVTAQLPPLAALPPARLVGAAHASAVQLANPDDPQTVLTCLRTAAAAEGHLLVFAAGHLVVDPRQHQLHLALARTTARTVRYTALPWHWLAAELRHRPPGTTTVVADLAADPEVWQALVRRERSLEGPYALYGAVQVLDRQHHPEPAYTRALAHILRGTPVTPPADVLHLETARAAAPDVDEAATLWLGGFLPPVTAPAHPVDVPGPGSTPPVPYASVVPHAVAVPTAPGAPTAPVAPVAPVAPAPSPAPGTPPSSAPQSTPTTPATPTTPVAASAPLAMVAEDAHRAISEASRAGRHAEAAAIAAACEQSALRSHGATSPEVAHWIEVRAFLAFTEGAPDRACELWMRGAGTRLAAGRAVTGSDVVEAVDRAHHAWHRVTDPGRIRELGTELLGLRTRVPGRNGAREDVRQRLARLTEPLSH</sequence>
<proteinExistence type="predicted"/>
<comment type="caution">
    <text evidence="2">The sequence shown here is derived from an EMBL/GenBank/DDBJ whole genome shotgun (WGS) entry which is preliminary data.</text>
</comment>
<evidence type="ECO:0000313" key="2">
    <source>
        <dbReference type="EMBL" id="GHE46171.1"/>
    </source>
</evidence>
<evidence type="ECO:0000313" key="3">
    <source>
        <dbReference type="Proteomes" id="UP000608024"/>
    </source>
</evidence>
<name>A0A919DGP7_9ACTN</name>
<feature type="compositionally biased region" description="Pro residues" evidence="1">
    <location>
        <begin position="274"/>
        <end position="287"/>
    </location>
</feature>
<protein>
    <submittedName>
        <fullName evidence="2">Uncharacterized protein</fullName>
    </submittedName>
</protein>
<keyword evidence="3" id="KW-1185">Reference proteome</keyword>
<dbReference type="Proteomes" id="UP000608024">
    <property type="component" value="Unassembled WGS sequence"/>
</dbReference>
<reference evidence="2" key="2">
    <citation type="submission" date="2020-09" db="EMBL/GenBank/DDBJ databases">
        <authorList>
            <person name="Sun Q."/>
            <person name="Ohkuma M."/>
        </authorList>
    </citation>
    <scope>NUCLEOTIDE SEQUENCE</scope>
    <source>
        <strain evidence="2">JCM 4784</strain>
    </source>
</reference>
<dbReference type="EMBL" id="BNBT01000013">
    <property type="protein sequence ID" value="GHE46171.1"/>
    <property type="molecule type" value="Genomic_DNA"/>
</dbReference>
<dbReference type="AlphaFoldDB" id="A0A919DGP7"/>
<organism evidence="2 3">
    <name type="scientific">Streptomyces longispororuber</name>
    <dbReference type="NCBI Taxonomy" id="68230"/>
    <lineage>
        <taxon>Bacteria</taxon>
        <taxon>Bacillati</taxon>
        <taxon>Actinomycetota</taxon>
        <taxon>Actinomycetes</taxon>
        <taxon>Kitasatosporales</taxon>
        <taxon>Streptomycetaceae</taxon>
        <taxon>Streptomyces</taxon>
    </lineage>
</organism>
<reference evidence="2" key="1">
    <citation type="journal article" date="2014" name="Int. J. Syst. Evol. Microbiol.">
        <title>Complete genome sequence of Corynebacterium casei LMG S-19264T (=DSM 44701T), isolated from a smear-ripened cheese.</title>
        <authorList>
            <consortium name="US DOE Joint Genome Institute (JGI-PGF)"/>
            <person name="Walter F."/>
            <person name="Albersmeier A."/>
            <person name="Kalinowski J."/>
            <person name="Ruckert C."/>
        </authorList>
    </citation>
    <scope>NUCLEOTIDE SEQUENCE</scope>
    <source>
        <strain evidence="2">JCM 4784</strain>
    </source>
</reference>
<gene>
    <name evidence="2" type="ORF">GCM10018785_14900</name>
</gene>
<feature type="region of interest" description="Disordered" evidence="1">
    <location>
        <begin position="274"/>
        <end position="302"/>
    </location>
</feature>
<feature type="compositionally biased region" description="Low complexity" evidence="1">
    <location>
        <begin position="288"/>
        <end position="302"/>
    </location>
</feature>